<organism evidence="6 7">
    <name type="scientific">Aurantibacter aestuarii</name>
    <dbReference type="NCBI Taxonomy" id="1266046"/>
    <lineage>
        <taxon>Bacteria</taxon>
        <taxon>Pseudomonadati</taxon>
        <taxon>Bacteroidota</taxon>
        <taxon>Flavobacteriia</taxon>
        <taxon>Flavobacteriales</taxon>
        <taxon>Flavobacteriaceae</taxon>
        <taxon>Aurantibacter</taxon>
    </lineage>
</organism>
<accession>A0A2T1NE04</accession>
<dbReference type="PRINTS" id="PR00368">
    <property type="entry name" value="FADPNR"/>
</dbReference>
<reference evidence="6 7" key="1">
    <citation type="submission" date="2018-03" db="EMBL/GenBank/DDBJ databases">
        <title>Mesoflavibacter sp. HG37 and Mesoflavibacter sp. HG96 sp.nov., two marine bacteria isolated from seawater of Western Pacific Ocean.</title>
        <authorList>
            <person name="Cheng H."/>
            <person name="Wu Y.-H."/>
            <person name="Guo L.-L."/>
            <person name="Xu X.-W."/>
        </authorList>
    </citation>
    <scope>NUCLEOTIDE SEQUENCE [LARGE SCALE GENOMIC DNA]</scope>
    <source>
        <strain evidence="6 7">KCTC 32269</strain>
    </source>
</reference>
<dbReference type="AlphaFoldDB" id="A0A2T1NE04"/>
<name>A0A2T1NE04_9FLAO</name>
<dbReference type="EMBL" id="PXOQ01000007">
    <property type="protein sequence ID" value="PSG90681.1"/>
    <property type="molecule type" value="Genomic_DNA"/>
</dbReference>
<evidence type="ECO:0000256" key="2">
    <source>
        <dbReference type="ARBA" id="ARBA00006442"/>
    </source>
</evidence>
<protein>
    <submittedName>
        <fullName evidence="6">FAD-dependent oxidoreductase</fullName>
    </submittedName>
</protein>
<proteinExistence type="inferred from homology"/>
<dbReference type="PANTHER" id="PTHR43429:SF3">
    <property type="entry name" value="NITRITE REDUCTASE [NAD(P)H]"/>
    <property type="match status" value="1"/>
</dbReference>
<comment type="caution">
    <text evidence="6">The sequence shown here is derived from an EMBL/GenBank/DDBJ whole genome shotgun (WGS) entry which is preliminary data.</text>
</comment>
<dbReference type="InterPro" id="IPR050260">
    <property type="entry name" value="FAD-bd_OxRdtase"/>
</dbReference>
<dbReference type="Pfam" id="PF07992">
    <property type="entry name" value="Pyr_redox_2"/>
    <property type="match status" value="1"/>
</dbReference>
<dbReference type="OrthoDB" id="9792592at2"/>
<comment type="cofactor">
    <cofactor evidence="1">
        <name>FAD</name>
        <dbReference type="ChEBI" id="CHEBI:57692"/>
    </cofactor>
</comment>
<dbReference type="GO" id="GO:0016491">
    <property type="term" value="F:oxidoreductase activity"/>
    <property type="evidence" value="ECO:0007669"/>
    <property type="project" value="InterPro"/>
</dbReference>
<dbReference type="InterPro" id="IPR036188">
    <property type="entry name" value="FAD/NAD-bd_sf"/>
</dbReference>
<keyword evidence="3" id="KW-0285">Flavoprotein</keyword>
<dbReference type="Gene3D" id="3.50.50.60">
    <property type="entry name" value="FAD/NAD(P)-binding domain"/>
    <property type="match status" value="2"/>
</dbReference>
<dbReference type="Proteomes" id="UP000238426">
    <property type="component" value="Unassembled WGS sequence"/>
</dbReference>
<evidence type="ECO:0000256" key="3">
    <source>
        <dbReference type="ARBA" id="ARBA00022630"/>
    </source>
</evidence>
<evidence type="ECO:0000256" key="4">
    <source>
        <dbReference type="ARBA" id="ARBA00022827"/>
    </source>
</evidence>
<dbReference type="InterPro" id="IPR023753">
    <property type="entry name" value="FAD/NAD-binding_dom"/>
</dbReference>
<dbReference type="PANTHER" id="PTHR43429">
    <property type="entry name" value="PYRIDINE NUCLEOTIDE-DISULFIDE OXIDOREDUCTASE DOMAIN-CONTAINING"/>
    <property type="match status" value="1"/>
</dbReference>
<evidence type="ECO:0000313" key="7">
    <source>
        <dbReference type="Proteomes" id="UP000238426"/>
    </source>
</evidence>
<evidence type="ECO:0000259" key="5">
    <source>
        <dbReference type="Pfam" id="PF07992"/>
    </source>
</evidence>
<dbReference type="PRINTS" id="PR00411">
    <property type="entry name" value="PNDRDTASEI"/>
</dbReference>
<feature type="domain" description="FAD/NAD(P)-binding" evidence="5">
    <location>
        <begin position="3"/>
        <end position="283"/>
    </location>
</feature>
<evidence type="ECO:0000256" key="1">
    <source>
        <dbReference type="ARBA" id="ARBA00001974"/>
    </source>
</evidence>
<dbReference type="SUPFAM" id="SSF51905">
    <property type="entry name" value="FAD/NAD(P)-binding domain"/>
    <property type="match status" value="1"/>
</dbReference>
<dbReference type="RefSeq" id="WP_106462822.1">
    <property type="nucleotide sequence ID" value="NZ_PXOQ01000007.1"/>
</dbReference>
<sequence length="449" mass="51835">MERIVIIGNGISGVTAARHIRKNSDKKITIISAETDYFFSRTALMYVYMGHMKFEHTQPYENWFWKKNRIELKKAFVTHIDTETKTLHFKTNETLVYDKLVIATGSKPNKFGWPGQDLDGVLGMYHKQDLEQLEILAPNNKVCKRAVIVGGGLIGIELAEMLRTRDIPVTFLVRETSFWNGVLPKGESSMINEHILSHHIDLRLNTNLKEIISDENGRVKSIIIEETGEEIPCDVVGLTAGVTPNIDFLKSSSIETDKGVLVNRFLETNIKDVYAIGDCAQQHEAIGNRRPVEAVWYTGRMMGEVLAQTICGNKMPYNPGHWFNSAKFLDIEYQTYGWVFSERDKSENEQHFHWRHPSENICLTIAFQKDTKLFLGINTFGIRLRHEIFDRWLTKKQDMTHVMTYLKDANFDPEFYKTFESDIVNAYNIEFGTQIHPKKKSWKRIFSKA</sequence>
<gene>
    <name evidence="6" type="ORF">C7H52_05230</name>
</gene>
<evidence type="ECO:0000313" key="6">
    <source>
        <dbReference type="EMBL" id="PSG90681.1"/>
    </source>
</evidence>
<keyword evidence="7" id="KW-1185">Reference proteome</keyword>
<comment type="similarity">
    <text evidence="2">Belongs to the FAD-dependent oxidoreductase family.</text>
</comment>
<keyword evidence="4" id="KW-0274">FAD</keyword>